<evidence type="ECO:0000313" key="7">
    <source>
        <dbReference type="EMBL" id="CAI6342501.1"/>
    </source>
</evidence>
<dbReference type="GO" id="GO:0005524">
    <property type="term" value="F:ATP binding"/>
    <property type="evidence" value="ECO:0007669"/>
    <property type="project" value="UniProtKB-KW"/>
</dbReference>
<dbReference type="SUPFAM" id="SSF48452">
    <property type="entry name" value="TPR-like"/>
    <property type="match status" value="2"/>
</dbReference>
<dbReference type="PANTHER" id="PTHR24345:SF0">
    <property type="entry name" value="CELL CYCLE SERINE_THREONINE-PROTEIN KINASE CDC5_MSD2"/>
    <property type="match status" value="1"/>
</dbReference>
<dbReference type="InterPro" id="IPR011009">
    <property type="entry name" value="Kinase-like_dom_sf"/>
</dbReference>
<dbReference type="InterPro" id="IPR011990">
    <property type="entry name" value="TPR-like_helical_dom_sf"/>
</dbReference>
<keyword evidence="3" id="KW-0547">Nucleotide-binding</keyword>
<dbReference type="Pfam" id="PF13424">
    <property type="entry name" value="TPR_12"/>
    <property type="match status" value="2"/>
</dbReference>
<dbReference type="GO" id="GO:0005634">
    <property type="term" value="C:nucleus"/>
    <property type="evidence" value="ECO:0007669"/>
    <property type="project" value="TreeGrafter"/>
</dbReference>
<organism evidence="7 8">
    <name type="scientific">Periconia digitata</name>
    <dbReference type="NCBI Taxonomy" id="1303443"/>
    <lineage>
        <taxon>Eukaryota</taxon>
        <taxon>Fungi</taxon>
        <taxon>Dikarya</taxon>
        <taxon>Ascomycota</taxon>
        <taxon>Pezizomycotina</taxon>
        <taxon>Dothideomycetes</taxon>
        <taxon>Pleosporomycetidae</taxon>
        <taxon>Pleosporales</taxon>
        <taxon>Massarineae</taxon>
        <taxon>Periconiaceae</taxon>
        <taxon>Periconia</taxon>
    </lineage>
</organism>
<dbReference type="SUPFAM" id="SSF56112">
    <property type="entry name" value="Protein kinase-like (PK-like)"/>
    <property type="match status" value="1"/>
</dbReference>
<evidence type="ECO:0000256" key="2">
    <source>
        <dbReference type="ARBA" id="ARBA00022679"/>
    </source>
</evidence>
<keyword evidence="2" id="KW-0808">Transferase</keyword>
<evidence type="ECO:0000256" key="4">
    <source>
        <dbReference type="ARBA" id="ARBA00022777"/>
    </source>
</evidence>
<keyword evidence="4" id="KW-0418">Kinase</keyword>
<keyword evidence="8" id="KW-1185">Reference proteome</keyword>
<dbReference type="InterPro" id="IPR000719">
    <property type="entry name" value="Prot_kinase_dom"/>
</dbReference>
<gene>
    <name evidence="7" type="ORF">PDIGIT_LOCUS15708</name>
</gene>
<evidence type="ECO:0000259" key="6">
    <source>
        <dbReference type="PROSITE" id="PS50011"/>
    </source>
</evidence>
<dbReference type="PROSITE" id="PS00108">
    <property type="entry name" value="PROTEIN_KINASE_ST"/>
    <property type="match status" value="1"/>
</dbReference>
<dbReference type="Pfam" id="PF13374">
    <property type="entry name" value="TPR_10"/>
    <property type="match status" value="1"/>
</dbReference>
<proteinExistence type="predicted"/>
<dbReference type="InterPro" id="IPR008271">
    <property type="entry name" value="Ser/Thr_kinase_AS"/>
</dbReference>
<evidence type="ECO:0000256" key="3">
    <source>
        <dbReference type="ARBA" id="ARBA00022741"/>
    </source>
</evidence>
<dbReference type="Gene3D" id="3.30.200.20">
    <property type="entry name" value="Phosphorylase Kinase, domain 1"/>
    <property type="match status" value="1"/>
</dbReference>
<accession>A0A9W4XXE5</accession>
<dbReference type="SMART" id="SM00220">
    <property type="entry name" value="S_TKc"/>
    <property type="match status" value="1"/>
</dbReference>
<dbReference type="EMBL" id="CAOQHR010000013">
    <property type="protein sequence ID" value="CAI6342501.1"/>
    <property type="molecule type" value="Genomic_DNA"/>
</dbReference>
<dbReference type="AlphaFoldDB" id="A0A9W4XXE5"/>
<dbReference type="PANTHER" id="PTHR24345">
    <property type="entry name" value="SERINE/THREONINE-PROTEIN KINASE PLK"/>
    <property type="match status" value="1"/>
</dbReference>
<dbReference type="OrthoDB" id="4062651at2759"/>
<dbReference type="GO" id="GO:0004674">
    <property type="term" value="F:protein serine/threonine kinase activity"/>
    <property type="evidence" value="ECO:0007669"/>
    <property type="project" value="UniProtKB-KW"/>
</dbReference>
<keyword evidence="5" id="KW-0067">ATP-binding</keyword>
<keyword evidence="1" id="KW-0723">Serine/threonine-protein kinase</keyword>
<sequence length="846" mass="96294">MSFTVLGRVGSEAGHALFHVGRYKEAEWCFRPAVEEYEEIYGRYHGKTLKNTFWLGRSVYSQEDFQQAKEIFEKTFKGYQRTFGRDHELSSQSLRWLGHALYEQGRYKEAEDKFRETAAYGDKYSDVDPAKVLSLHWLGRSVFEQDRRSKTAENCFREAYEVCKSSLGTTDRRTMLNLHWLGNSLHHQENYSEAEKLFRKVSEKREKRLGATDRATIASKAMLGASLCALGRCDEAAIILRHASQINKQRLGAIHEETLSSEFWLGQALVQQRRYAEALGLFRNAADKFERKNGFHDPRAEESRYWENVIVLKLEARSAPVKPYVKKKVDPISTKLETWTAPVELPPGRERTAWKDLKTDVISDPPNILLLQDVTREDIDQTTGKNDILQFIKEQHSIASTGPRNPQLSSKKSTSSMLESFVSRLDEIFSIKGGSPQLFQEAEIMEVTTLLKQLAPTQSHMPRTYIVLRSLGQLNLFDDLVSSGFSDYSFPVNEKDVPKCVPQDSRKSFLDAQKLVLTKALDLEKGERGSHCYFVDEDPIPLTSKGILGQGAFGQVDKVVSLVTFKTYARKRILRRSLYARQRKKDVELFINEIEIMKSKKHQHIVEFVGSYTDAKYIGLLMTPAAEMDLATYLTRINTTQYPELRTFFGCLICALEYLHSHGVRHKDIKPRNILINCGNVMFADFGLSLDFTDATGSTTESVVHGMTPRYCAPEVASHEPRNTSSDIWSLGVVFMEMIVALKGRNLEYMNMFFDQHGTGEPFIRMNAKALTEFITELGSIGETLDNRALKWTQRMLVVDKRLRPSASSLHELILDCDGEEGTVHFCGICCAFLNDEFSDLGACQA</sequence>
<reference evidence="7" key="1">
    <citation type="submission" date="2023-01" db="EMBL/GenBank/DDBJ databases">
        <authorList>
            <person name="Van Ghelder C."/>
            <person name="Rancurel C."/>
        </authorList>
    </citation>
    <scope>NUCLEOTIDE SEQUENCE</scope>
    <source>
        <strain evidence="7">CNCM I-4278</strain>
    </source>
</reference>
<dbReference type="CDD" id="cd00180">
    <property type="entry name" value="PKc"/>
    <property type="match status" value="1"/>
</dbReference>
<feature type="domain" description="Protein kinase" evidence="6">
    <location>
        <begin position="542"/>
        <end position="814"/>
    </location>
</feature>
<evidence type="ECO:0000256" key="1">
    <source>
        <dbReference type="ARBA" id="ARBA00022527"/>
    </source>
</evidence>
<evidence type="ECO:0000313" key="8">
    <source>
        <dbReference type="Proteomes" id="UP001152607"/>
    </source>
</evidence>
<dbReference type="Gene3D" id="1.10.510.10">
    <property type="entry name" value="Transferase(Phosphotransferase) domain 1"/>
    <property type="match status" value="1"/>
</dbReference>
<dbReference type="Gene3D" id="1.25.40.10">
    <property type="entry name" value="Tetratricopeptide repeat domain"/>
    <property type="match status" value="2"/>
</dbReference>
<dbReference type="Proteomes" id="UP001152607">
    <property type="component" value="Unassembled WGS sequence"/>
</dbReference>
<evidence type="ECO:0000256" key="5">
    <source>
        <dbReference type="ARBA" id="ARBA00022840"/>
    </source>
</evidence>
<dbReference type="Pfam" id="PF00069">
    <property type="entry name" value="Pkinase"/>
    <property type="match status" value="1"/>
</dbReference>
<comment type="caution">
    <text evidence="7">The sequence shown here is derived from an EMBL/GenBank/DDBJ whole genome shotgun (WGS) entry which is preliminary data.</text>
</comment>
<name>A0A9W4XXE5_9PLEO</name>
<protein>
    <recommendedName>
        <fullName evidence="6">Protein kinase domain-containing protein</fullName>
    </recommendedName>
</protein>
<dbReference type="PROSITE" id="PS50011">
    <property type="entry name" value="PROTEIN_KINASE_DOM"/>
    <property type="match status" value="1"/>
</dbReference>